<dbReference type="InterPro" id="IPR020892">
    <property type="entry name" value="Cyclophilin-type_PPIase_CS"/>
</dbReference>
<dbReference type="Gene3D" id="2.40.100.10">
    <property type="entry name" value="Cyclophilin-like"/>
    <property type="match status" value="1"/>
</dbReference>
<dbReference type="RefSeq" id="WP_067420055.1">
    <property type="nucleotide sequence ID" value="NZ_LNTY01000060.1"/>
</dbReference>
<dbReference type="GO" id="GO:0003755">
    <property type="term" value="F:peptidyl-prolyl cis-trans isomerase activity"/>
    <property type="evidence" value="ECO:0007669"/>
    <property type="project" value="UniProtKB-UniRule"/>
</dbReference>
<dbReference type="InterPro" id="IPR029000">
    <property type="entry name" value="Cyclophilin-like_dom_sf"/>
</dbReference>
<feature type="signal peptide" evidence="4">
    <location>
        <begin position="1"/>
        <end position="22"/>
    </location>
</feature>
<dbReference type="Proteomes" id="UP000070529">
    <property type="component" value="Unassembled WGS sequence"/>
</dbReference>
<keyword evidence="7" id="KW-1185">Reference proteome</keyword>
<proteinExistence type="inferred from homology"/>
<feature type="domain" description="PPIase cyclophilin-type" evidence="5">
    <location>
        <begin position="30"/>
        <end position="187"/>
    </location>
</feature>
<feature type="chain" id="PRO_5007356586" description="Peptidyl-prolyl cis-trans isomerase" evidence="4">
    <location>
        <begin position="23"/>
        <end position="190"/>
    </location>
</feature>
<dbReference type="PANTHER" id="PTHR43246">
    <property type="entry name" value="PEPTIDYL-PROLYL CIS-TRANS ISOMERASE CYP38, CHLOROPLASTIC"/>
    <property type="match status" value="1"/>
</dbReference>
<dbReference type="EC" id="5.2.1.8" evidence="4"/>
<accession>A0A135I309</accession>
<dbReference type="Pfam" id="PF00160">
    <property type="entry name" value="Pro_isomerase"/>
    <property type="match status" value="1"/>
</dbReference>
<dbReference type="PROSITE" id="PS50072">
    <property type="entry name" value="CSA_PPIASE_2"/>
    <property type="match status" value="1"/>
</dbReference>
<comment type="function">
    <text evidence="4">PPIases accelerate the folding of proteins. It catalyzes the cis-trans isomerization of proline imidic peptide bonds in oligopeptides.</text>
</comment>
<organism evidence="6 7">
    <name type="scientific">Enterovibrio coralii</name>
    <dbReference type="NCBI Taxonomy" id="294935"/>
    <lineage>
        <taxon>Bacteria</taxon>
        <taxon>Pseudomonadati</taxon>
        <taxon>Pseudomonadota</taxon>
        <taxon>Gammaproteobacteria</taxon>
        <taxon>Vibrionales</taxon>
        <taxon>Vibrionaceae</taxon>
        <taxon>Enterovibrio</taxon>
    </lineage>
</organism>
<dbReference type="EMBL" id="LNTY01000060">
    <property type="protein sequence ID" value="KXF79804.1"/>
    <property type="molecule type" value="Genomic_DNA"/>
</dbReference>
<evidence type="ECO:0000313" key="7">
    <source>
        <dbReference type="Proteomes" id="UP000070529"/>
    </source>
</evidence>
<keyword evidence="3 4" id="KW-0413">Isomerase</keyword>
<dbReference type="SUPFAM" id="SSF50891">
    <property type="entry name" value="Cyclophilin-like"/>
    <property type="match status" value="1"/>
</dbReference>
<dbReference type="InterPro" id="IPR002130">
    <property type="entry name" value="Cyclophilin-type_PPIase_dom"/>
</dbReference>
<keyword evidence="4" id="KW-0732">Signal</keyword>
<name>A0A135I309_9GAMM</name>
<sequence length="190" mass="21034">MKAILKSAVIATSMLFALPALAANPIVEVETNLGDFKLELYPEKAPKTVENFLKYVEDGSYVGTQFHRVIPGFVAQGGGYDKSFMPKPSTYGEVVNESKNGLSNSRGTIAMARKQHPDSATRQFYINLQNNSNLDGNAYKHGYTVFGKVIEGFNTVEKMTTVKTVTIPETRMRDVPQQPILIEKIIISNK</sequence>
<dbReference type="STRING" id="294935.ATN88_12980"/>
<keyword evidence="2 4" id="KW-0697">Rotamase</keyword>
<dbReference type="GO" id="GO:0006457">
    <property type="term" value="P:protein folding"/>
    <property type="evidence" value="ECO:0007669"/>
    <property type="project" value="InterPro"/>
</dbReference>
<evidence type="ECO:0000256" key="4">
    <source>
        <dbReference type="RuleBase" id="RU363019"/>
    </source>
</evidence>
<dbReference type="PRINTS" id="PR00153">
    <property type="entry name" value="CSAPPISMRASE"/>
</dbReference>
<reference evidence="6 7" key="1">
    <citation type="submission" date="2015-11" db="EMBL/GenBank/DDBJ databases">
        <title>Genomic Taxonomy of the Vibrionaceae.</title>
        <authorList>
            <person name="Gomez-Gil B."/>
            <person name="Enciso-Ibarra J."/>
        </authorList>
    </citation>
    <scope>NUCLEOTIDE SEQUENCE [LARGE SCALE GENOMIC DNA]</scope>
    <source>
        <strain evidence="6 7">CAIM 912</strain>
    </source>
</reference>
<gene>
    <name evidence="6" type="ORF">ATN88_12980</name>
</gene>
<dbReference type="OrthoDB" id="9807797at2"/>
<protein>
    <recommendedName>
        <fullName evidence="4">Peptidyl-prolyl cis-trans isomerase</fullName>
        <shortName evidence="4">PPIase</shortName>
        <ecNumber evidence="4">5.2.1.8</ecNumber>
    </recommendedName>
</protein>
<evidence type="ECO:0000313" key="6">
    <source>
        <dbReference type="EMBL" id="KXF79804.1"/>
    </source>
</evidence>
<comment type="catalytic activity">
    <reaction evidence="4">
        <text>[protein]-peptidylproline (omega=180) = [protein]-peptidylproline (omega=0)</text>
        <dbReference type="Rhea" id="RHEA:16237"/>
        <dbReference type="Rhea" id="RHEA-COMP:10747"/>
        <dbReference type="Rhea" id="RHEA-COMP:10748"/>
        <dbReference type="ChEBI" id="CHEBI:83833"/>
        <dbReference type="ChEBI" id="CHEBI:83834"/>
        <dbReference type="EC" id="5.2.1.8"/>
    </reaction>
</comment>
<evidence type="ECO:0000256" key="2">
    <source>
        <dbReference type="ARBA" id="ARBA00023110"/>
    </source>
</evidence>
<evidence type="ECO:0000259" key="5">
    <source>
        <dbReference type="PROSITE" id="PS50072"/>
    </source>
</evidence>
<evidence type="ECO:0000256" key="1">
    <source>
        <dbReference type="ARBA" id="ARBA00007365"/>
    </source>
</evidence>
<evidence type="ECO:0000256" key="3">
    <source>
        <dbReference type="ARBA" id="ARBA00023235"/>
    </source>
</evidence>
<comment type="similarity">
    <text evidence="1 4">Belongs to the cyclophilin-type PPIase family.</text>
</comment>
<comment type="caution">
    <text evidence="6">The sequence shown here is derived from an EMBL/GenBank/DDBJ whole genome shotgun (WGS) entry which is preliminary data.</text>
</comment>
<dbReference type="PROSITE" id="PS00170">
    <property type="entry name" value="CSA_PPIASE_1"/>
    <property type="match status" value="1"/>
</dbReference>
<dbReference type="AlphaFoldDB" id="A0A135I309"/>
<dbReference type="InterPro" id="IPR044665">
    <property type="entry name" value="E_coli_cyclophilin_A-like"/>
</dbReference>